<dbReference type="Proteomes" id="UP000219994">
    <property type="component" value="Unassembled WGS sequence"/>
</dbReference>
<reference evidence="4" key="1">
    <citation type="submission" date="2017-03" db="EMBL/GenBank/DDBJ databases">
        <authorList>
            <person name="Lund M.B."/>
        </authorList>
    </citation>
    <scope>NUCLEOTIDE SEQUENCE [LARGE SCALE GENOMIC DNA]</scope>
</reference>
<protein>
    <recommendedName>
        <fullName evidence="2">Gfo/Idh/MocA-like oxidoreductase N-terminal domain-containing protein</fullName>
    </recommendedName>
</protein>
<gene>
    <name evidence="3" type="ORF">B5766_09160</name>
</gene>
<name>A0A2A6FQG3_9MICO</name>
<accession>A0A2A6FQG3</accession>
<dbReference type="EMBL" id="NAEP01000044">
    <property type="protein sequence ID" value="PDQ34917.1"/>
    <property type="molecule type" value="Genomic_DNA"/>
</dbReference>
<feature type="domain" description="Gfo/Idh/MocA-like oxidoreductase N-terminal" evidence="2">
    <location>
        <begin position="8"/>
        <end position="123"/>
    </location>
</feature>
<evidence type="ECO:0000256" key="1">
    <source>
        <dbReference type="ARBA" id="ARBA00023002"/>
    </source>
</evidence>
<dbReference type="AlphaFoldDB" id="A0A2A6FQG3"/>
<dbReference type="InterPro" id="IPR000683">
    <property type="entry name" value="Gfo/Idh/MocA-like_OxRdtase_N"/>
</dbReference>
<proteinExistence type="predicted"/>
<dbReference type="SUPFAM" id="SSF55347">
    <property type="entry name" value="Glyceraldehyde-3-phosphate dehydrogenase-like, C-terminal domain"/>
    <property type="match status" value="1"/>
</dbReference>
<dbReference type="InterPro" id="IPR036291">
    <property type="entry name" value="NAD(P)-bd_dom_sf"/>
</dbReference>
<dbReference type="InterPro" id="IPR050463">
    <property type="entry name" value="Gfo/Idh/MocA_oxidrdct_glycsds"/>
</dbReference>
<dbReference type="PANTHER" id="PTHR43818">
    <property type="entry name" value="BCDNA.GH03377"/>
    <property type="match status" value="1"/>
</dbReference>
<dbReference type="PANTHER" id="PTHR43818:SF11">
    <property type="entry name" value="BCDNA.GH03377"/>
    <property type="match status" value="1"/>
</dbReference>
<evidence type="ECO:0000313" key="4">
    <source>
        <dbReference type="Proteomes" id="UP000219994"/>
    </source>
</evidence>
<dbReference type="GO" id="GO:0000166">
    <property type="term" value="F:nucleotide binding"/>
    <property type="evidence" value="ECO:0007669"/>
    <property type="project" value="InterPro"/>
</dbReference>
<dbReference type="Gene3D" id="3.30.360.10">
    <property type="entry name" value="Dihydrodipicolinate Reductase, domain 2"/>
    <property type="match status" value="1"/>
</dbReference>
<dbReference type="Pfam" id="PF01408">
    <property type="entry name" value="GFO_IDH_MocA"/>
    <property type="match status" value="1"/>
</dbReference>
<dbReference type="GO" id="GO:0016491">
    <property type="term" value="F:oxidoreductase activity"/>
    <property type="evidence" value="ECO:0007669"/>
    <property type="project" value="UniProtKB-KW"/>
</dbReference>
<evidence type="ECO:0000313" key="3">
    <source>
        <dbReference type="EMBL" id="PDQ34917.1"/>
    </source>
</evidence>
<sequence length="389" mass="42139">MTEKLVLAVVGLGFGAAFVPIYRSHPSIGRVIIVDADPTRSAQIGLRFGIPAEDCRTDISQVLDDAAVDAVHILTPVPSHTELTVRVMQAGKHCACAVPMATSLEDIDLILQTQQQYGVNYMMMETSVYGREYFELAAAYSSGELGTITLYRGFHVQNLDGFPTYWQGYPPMHYLTHALSPILNLLDTHPVTVSARGSGILTDERRSGDFNNPFPCEVGIFTLAGSSAIADITMAFFQTGRSYIEGFDIYGDRGGLEWSRNHDGPLTRYAMSGPTPPGTDNSWGHVGRGNTVTTSVLEPQDVVDTLTPELRPFTHSGSVRLPGMPAPTRVEAHHGGSHPHLVNEFVNSIVDAREPHVGTVRAAQWSAAGIVAHESALRGGVELEVPTYL</sequence>
<dbReference type="SUPFAM" id="SSF51735">
    <property type="entry name" value="NAD(P)-binding Rossmann-fold domains"/>
    <property type="match status" value="1"/>
</dbReference>
<comment type="caution">
    <text evidence="3">The sequence shown here is derived from an EMBL/GenBank/DDBJ whole genome shotgun (WGS) entry which is preliminary data.</text>
</comment>
<organism evidence="3 4">
    <name type="scientific">Candidatus Lumbricidiphila eiseniae</name>
    <dbReference type="NCBI Taxonomy" id="1969409"/>
    <lineage>
        <taxon>Bacteria</taxon>
        <taxon>Bacillati</taxon>
        <taxon>Actinomycetota</taxon>
        <taxon>Actinomycetes</taxon>
        <taxon>Micrococcales</taxon>
        <taxon>Microbacteriaceae</taxon>
        <taxon>Candidatus Lumbricidiphila</taxon>
    </lineage>
</organism>
<dbReference type="Gene3D" id="3.40.50.720">
    <property type="entry name" value="NAD(P)-binding Rossmann-like Domain"/>
    <property type="match status" value="1"/>
</dbReference>
<evidence type="ECO:0000259" key="2">
    <source>
        <dbReference type="Pfam" id="PF01408"/>
    </source>
</evidence>
<keyword evidence="1" id="KW-0560">Oxidoreductase</keyword>